<dbReference type="InterPro" id="IPR003594">
    <property type="entry name" value="HATPase_dom"/>
</dbReference>
<dbReference type="PROSITE" id="PS50112">
    <property type="entry name" value="PAS"/>
    <property type="match status" value="1"/>
</dbReference>
<dbReference type="PANTHER" id="PTHR43065:SF42">
    <property type="entry name" value="TWO-COMPONENT SENSOR PPRA"/>
    <property type="match status" value="1"/>
</dbReference>
<dbReference type="SMART" id="SM00387">
    <property type="entry name" value="HATPase_c"/>
    <property type="match status" value="1"/>
</dbReference>
<dbReference type="SMART" id="SM00388">
    <property type="entry name" value="HisKA"/>
    <property type="match status" value="1"/>
</dbReference>
<dbReference type="GO" id="GO:0006355">
    <property type="term" value="P:regulation of DNA-templated transcription"/>
    <property type="evidence" value="ECO:0007669"/>
    <property type="project" value="InterPro"/>
</dbReference>
<dbReference type="EMBL" id="DRQG01000082">
    <property type="protein sequence ID" value="HGY55763.1"/>
    <property type="molecule type" value="Genomic_DNA"/>
</dbReference>
<dbReference type="InterPro" id="IPR035965">
    <property type="entry name" value="PAS-like_dom_sf"/>
</dbReference>
<dbReference type="Pfam" id="PF00989">
    <property type="entry name" value="PAS"/>
    <property type="match status" value="1"/>
</dbReference>
<dbReference type="Proteomes" id="UP000885779">
    <property type="component" value="Unassembled WGS sequence"/>
</dbReference>
<evidence type="ECO:0000256" key="1">
    <source>
        <dbReference type="ARBA" id="ARBA00000085"/>
    </source>
</evidence>
<dbReference type="GO" id="GO:0000155">
    <property type="term" value="F:phosphorelay sensor kinase activity"/>
    <property type="evidence" value="ECO:0007669"/>
    <property type="project" value="InterPro"/>
</dbReference>
<feature type="compositionally biased region" description="Polar residues" evidence="10">
    <location>
        <begin position="1"/>
        <end position="18"/>
    </location>
</feature>
<dbReference type="InterPro" id="IPR011006">
    <property type="entry name" value="CheY-like_superfamily"/>
</dbReference>
<dbReference type="SMART" id="SM00091">
    <property type="entry name" value="PAS"/>
    <property type="match status" value="2"/>
</dbReference>
<evidence type="ECO:0000256" key="2">
    <source>
        <dbReference type="ARBA" id="ARBA00012438"/>
    </source>
</evidence>
<keyword evidence="5" id="KW-0547">Nucleotide-binding</keyword>
<comment type="caution">
    <text evidence="14">The sequence shown here is derived from an EMBL/GenBank/DDBJ whole genome shotgun (WGS) entry which is preliminary data.</text>
</comment>
<feature type="domain" description="Response regulatory" evidence="12">
    <location>
        <begin position="562"/>
        <end position="678"/>
    </location>
</feature>
<dbReference type="Pfam" id="PF02518">
    <property type="entry name" value="HATPase_c"/>
    <property type="match status" value="1"/>
</dbReference>
<dbReference type="NCBIfam" id="TIGR00229">
    <property type="entry name" value="sensory_box"/>
    <property type="match status" value="1"/>
</dbReference>
<dbReference type="InterPro" id="IPR003661">
    <property type="entry name" value="HisK_dim/P_dom"/>
</dbReference>
<evidence type="ECO:0000313" key="14">
    <source>
        <dbReference type="EMBL" id="HGY55763.1"/>
    </source>
</evidence>
<dbReference type="SUPFAM" id="SSF47384">
    <property type="entry name" value="Homodimeric domain of signal transducing histidine kinase"/>
    <property type="match status" value="1"/>
</dbReference>
<dbReference type="InterPro" id="IPR004358">
    <property type="entry name" value="Sig_transdc_His_kin-like_C"/>
</dbReference>
<dbReference type="AlphaFoldDB" id="A0A7V4U0Q3"/>
<dbReference type="Pfam" id="PF00512">
    <property type="entry name" value="HisKA"/>
    <property type="match status" value="1"/>
</dbReference>
<evidence type="ECO:0000259" key="12">
    <source>
        <dbReference type="PROSITE" id="PS50110"/>
    </source>
</evidence>
<evidence type="ECO:0000256" key="8">
    <source>
        <dbReference type="ARBA" id="ARBA00023012"/>
    </source>
</evidence>
<protein>
    <recommendedName>
        <fullName evidence="2">histidine kinase</fullName>
        <ecNumber evidence="2">2.7.13.3</ecNumber>
    </recommendedName>
</protein>
<dbReference type="CDD" id="cd00130">
    <property type="entry name" value="PAS"/>
    <property type="match status" value="2"/>
</dbReference>
<organism evidence="14">
    <name type="scientific">Caldithrix abyssi</name>
    <dbReference type="NCBI Taxonomy" id="187145"/>
    <lineage>
        <taxon>Bacteria</taxon>
        <taxon>Pseudomonadati</taxon>
        <taxon>Calditrichota</taxon>
        <taxon>Calditrichia</taxon>
        <taxon>Calditrichales</taxon>
        <taxon>Calditrichaceae</taxon>
        <taxon>Caldithrix</taxon>
    </lineage>
</organism>
<feature type="domain" description="PAS" evidence="13">
    <location>
        <begin position="38"/>
        <end position="107"/>
    </location>
</feature>
<dbReference type="InterPro" id="IPR013767">
    <property type="entry name" value="PAS_fold"/>
</dbReference>
<dbReference type="InterPro" id="IPR005467">
    <property type="entry name" value="His_kinase_dom"/>
</dbReference>
<dbReference type="Pfam" id="PF00072">
    <property type="entry name" value="Response_reg"/>
    <property type="match status" value="1"/>
</dbReference>
<keyword evidence="3 9" id="KW-0597">Phosphoprotein</keyword>
<evidence type="ECO:0000259" key="13">
    <source>
        <dbReference type="PROSITE" id="PS50112"/>
    </source>
</evidence>
<dbReference type="InterPro" id="IPR001789">
    <property type="entry name" value="Sig_transdc_resp-reg_receiver"/>
</dbReference>
<gene>
    <name evidence="14" type="ORF">ENK44_08685</name>
</gene>
<dbReference type="PANTHER" id="PTHR43065">
    <property type="entry name" value="SENSOR HISTIDINE KINASE"/>
    <property type="match status" value="1"/>
</dbReference>
<feature type="modified residue" description="4-aspartylphosphate" evidence="9">
    <location>
        <position position="613"/>
    </location>
</feature>
<dbReference type="Gene3D" id="1.10.287.130">
    <property type="match status" value="1"/>
</dbReference>
<dbReference type="Pfam" id="PF13426">
    <property type="entry name" value="PAS_9"/>
    <property type="match status" value="1"/>
</dbReference>
<accession>A0A7V4U0Q3</accession>
<dbReference type="EC" id="2.7.13.3" evidence="2"/>
<dbReference type="SUPFAM" id="SSF52172">
    <property type="entry name" value="CheY-like"/>
    <property type="match status" value="1"/>
</dbReference>
<evidence type="ECO:0000259" key="11">
    <source>
        <dbReference type="PROSITE" id="PS50109"/>
    </source>
</evidence>
<dbReference type="Gene3D" id="3.40.50.2300">
    <property type="match status" value="1"/>
</dbReference>
<proteinExistence type="predicted"/>
<keyword evidence="4" id="KW-0808">Transferase</keyword>
<dbReference type="Gene3D" id="3.30.565.10">
    <property type="entry name" value="Histidine kinase-like ATPase, C-terminal domain"/>
    <property type="match status" value="1"/>
</dbReference>
<dbReference type="SMART" id="SM00448">
    <property type="entry name" value="REC"/>
    <property type="match status" value="1"/>
</dbReference>
<evidence type="ECO:0000256" key="3">
    <source>
        <dbReference type="ARBA" id="ARBA00022553"/>
    </source>
</evidence>
<reference evidence="14" key="1">
    <citation type="journal article" date="2020" name="mSystems">
        <title>Genome- and Community-Level Interaction Insights into Carbon Utilization and Element Cycling Functions of Hydrothermarchaeota in Hydrothermal Sediment.</title>
        <authorList>
            <person name="Zhou Z."/>
            <person name="Liu Y."/>
            <person name="Xu W."/>
            <person name="Pan J."/>
            <person name="Luo Z.H."/>
            <person name="Li M."/>
        </authorList>
    </citation>
    <scope>NUCLEOTIDE SEQUENCE [LARGE SCALE GENOMIC DNA]</scope>
    <source>
        <strain evidence="14">HyVt-577</strain>
    </source>
</reference>
<dbReference type="GO" id="GO:0005524">
    <property type="term" value="F:ATP binding"/>
    <property type="evidence" value="ECO:0007669"/>
    <property type="project" value="UniProtKB-KW"/>
</dbReference>
<evidence type="ECO:0000256" key="4">
    <source>
        <dbReference type="ARBA" id="ARBA00022679"/>
    </source>
</evidence>
<evidence type="ECO:0000256" key="5">
    <source>
        <dbReference type="ARBA" id="ARBA00022741"/>
    </source>
</evidence>
<evidence type="ECO:0000256" key="9">
    <source>
        <dbReference type="PROSITE-ProRule" id="PRU00169"/>
    </source>
</evidence>
<keyword evidence="7" id="KW-0067">ATP-binding</keyword>
<dbReference type="Gene3D" id="3.30.450.20">
    <property type="entry name" value="PAS domain"/>
    <property type="match status" value="2"/>
</dbReference>
<dbReference type="PRINTS" id="PR00344">
    <property type="entry name" value="BCTRLSENSOR"/>
</dbReference>
<name>A0A7V4U0Q3_CALAY</name>
<feature type="domain" description="Histidine kinase" evidence="11">
    <location>
        <begin position="314"/>
        <end position="541"/>
    </location>
</feature>
<dbReference type="InterPro" id="IPR036890">
    <property type="entry name" value="HATPase_C_sf"/>
</dbReference>
<sequence length="681" mass="77035">MDFTNDANKSHISSSSPLNRPRTGEHSHLSMKSDFEHPHIYLNAILKNAPDIIYQLNPEGKITYINDTISGYGYRQSELIGQNIIDLVHPDDRDRAYYNIRERRSGERRTHSMEIRLLTKEQLRNLEKNNKLSTNGNGSRFFLLEAEGLYAEESQKNRQFLGTQGIARDITGNRRVVQELIRLRSVVEKMDAWVIITDAGGKISFASDAFLQDAEIQVERIEGRNLWDLNLIGEADTFIEQFKEIIERGSTEAEQQESIHYLEGYETSFFPVFDTSGKIISYAAIRQNRGFSTFSSAHLQKAQKMEAVGLMAGGIAHDFNNLLTVINGYAELILAQVPEKNPMYPYIQQILKGGQRARDMIRQLLAFSRKQIINPRIVQLNTIIKDNREILKRLVGADIDLEFQLSENLPPIKADPSQIEQIMLNLIVNARDAILDKRGRLPLKRILVETKSTVLDEKFASEHPGSKPGKYIRLSVSDTGKGIDEHTREKIFEPFFTTKSDGTGLGLATVYGIVKQNGGSIYVHSKPDTGTRFDIYWPSTRKQVETKPEESKEQPVLRGNETILLVEDDENVRSFTISALEMLGYTVLAAANGEQALQIVQKTKKAIDLLIADAVMPRMSGSELAEKLIKHMPSLQVLYTSGYTDNYIVKRGHLVKGVNFIEKPYTGNSLAQKIRSIFDKN</sequence>
<evidence type="ECO:0000256" key="7">
    <source>
        <dbReference type="ARBA" id="ARBA00022840"/>
    </source>
</evidence>
<dbReference type="PROSITE" id="PS50110">
    <property type="entry name" value="RESPONSE_REGULATORY"/>
    <property type="match status" value="1"/>
</dbReference>
<dbReference type="CDD" id="cd00082">
    <property type="entry name" value="HisKA"/>
    <property type="match status" value="1"/>
</dbReference>
<dbReference type="SUPFAM" id="SSF55785">
    <property type="entry name" value="PYP-like sensor domain (PAS domain)"/>
    <property type="match status" value="2"/>
</dbReference>
<feature type="region of interest" description="Disordered" evidence="10">
    <location>
        <begin position="1"/>
        <end position="29"/>
    </location>
</feature>
<evidence type="ECO:0000256" key="6">
    <source>
        <dbReference type="ARBA" id="ARBA00022777"/>
    </source>
</evidence>
<comment type="catalytic activity">
    <reaction evidence="1">
        <text>ATP + protein L-histidine = ADP + protein N-phospho-L-histidine.</text>
        <dbReference type="EC" id="2.7.13.3"/>
    </reaction>
</comment>
<dbReference type="InterPro" id="IPR036097">
    <property type="entry name" value="HisK_dim/P_sf"/>
</dbReference>
<keyword evidence="6" id="KW-0418">Kinase</keyword>
<dbReference type="SUPFAM" id="SSF55874">
    <property type="entry name" value="ATPase domain of HSP90 chaperone/DNA topoisomerase II/histidine kinase"/>
    <property type="match status" value="1"/>
</dbReference>
<dbReference type="InterPro" id="IPR000014">
    <property type="entry name" value="PAS"/>
</dbReference>
<keyword evidence="8" id="KW-0902">Two-component regulatory system</keyword>
<evidence type="ECO:0000256" key="10">
    <source>
        <dbReference type="SAM" id="MobiDB-lite"/>
    </source>
</evidence>
<dbReference type="PROSITE" id="PS50109">
    <property type="entry name" value="HIS_KIN"/>
    <property type="match status" value="1"/>
</dbReference>